<reference evidence="1 2" key="1">
    <citation type="submission" date="2018-10" db="EMBL/GenBank/DDBJ databases">
        <authorList>
            <person name="Ekblom R."/>
            <person name="Jareborg N."/>
        </authorList>
    </citation>
    <scope>NUCLEOTIDE SEQUENCE [LARGE SCALE GENOMIC DNA]</scope>
    <source>
        <tissue evidence="1">Muscle</tissue>
    </source>
</reference>
<evidence type="ECO:0000313" key="2">
    <source>
        <dbReference type="Proteomes" id="UP000269945"/>
    </source>
</evidence>
<dbReference type="AlphaFoldDB" id="A0A9X9Q670"/>
<sequence length="38" mass="4439">MDQQQKQELVPTGGINTSRKQFGFGHVKIEVMARHKWK</sequence>
<dbReference type="Proteomes" id="UP000269945">
    <property type="component" value="Unassembled WGS sequence"/>
</dbReference>
<dbReference type="EMBL" id="CYRY02041470">
    <property type="protein sequence ID" value="VCX31471.1"/>
    <property type="molecule type" value="Genomic_DNA"/>
</dbReference>
<proteinExistence type="predicted"/>
<name>A0A9X9Q670_GULGU</name>
<comment type="caution">
    <text evidence="1">The sequence shown here is derived from an EMBL/GenBank/DDBJ whole genome shotgun (WGS) entry which is preliminary data.</text>
</comment>
<keyword evidence="2" id="KW-1185">Reference proteome</keyword>
<gene>
    <name evidence="1" type="ORF">BN2614_LOCUS3</name>
</gene>
<protein>
    <submittedName>
        <fullName evidence="1">Uncharacterized protein</fullName>
    </submittedName>
</protein>
<organism evidence="1 2">
    <name type="scientific">Gulo gulo</name>
    <name type="common">Wolverine</name>
    <name type="synonym">Gluton</name>
    <dbReference type="NCBI Taxonomy" id="48420"/>
    <lineage>
        <taxon>Eukaryota</taxon>
        <taxon>Metazoa</taxon>
        <taxon>Chordata</taxon>
        <taxon>Craniata</taxon>
        <taxon>Vertebrata</taxon>
        <taxon>Euteleostomi</taxon>
        <taxon>Mammalia</taxon>
        <taxon>Eutheria</taxon>
        <taxon>Laurasiatheria</taxon>
        <taxon>Carnivora</taxon>
        <taxon>Caniformia</taxon>
        <taxon>Musteloidea</taxon>
        <taxon>Mustelidae</taxon>
        <taxon>Guloninae</taxon>
        <taxon>Gulo</taxon>
    </lineage>
</organism>
<evidence type="ECO:0000313" key="1">
    <source>
        <dbReference type="EMBL" id="VCX31471.1"/>
    </source>
</evidence>
<accession>A0A9X9Q670</accession>